<dbReference type="GO" id="GO:0005634">
    <property type="term" value="C:nucleus"/>
    <property type="evidence" value="ECO:0007669"/>
    <property type="project" value="UniProtKB-SubCell"/>
</dbReference>
<dbReference type="Gene3D" id="3.30.730.10">
    <property type="entry name" value="AP2/ERF domain"/>
    <property type="match status" value="1"/>
</dbReference>
<evidence type="ECO:0000313" key="8">
    <source>
        <dbReference type="EMBL" id="QDZ25229.1"/>
    </source>
</evidence>
<dbReference type="InterPro" id="IPR016177">
    <property type="entry name" value="DNA-bd_dom_sf"/>
</dbReference>
<sequence>MTPPAAAAAAAAEDVPASPNSEATDESFTTTPTQTPGPHESPGPPLHRSSSSNGGTRRTHTLAEIKASLLLLDQSNRSEAPTNLELLANTTNRAPLPPKKGRRGPSSRSSAYRGVTFYRRTSRWEAHVWTQGRQQYLGGYRDEVEAARAYDKAVLKIRGREADTNFPAEEYAVEMAEMKASEMTTEEFIAAVRSEAKRQNKVRRERTGGRDPYQESQRLKSCRRWLEKTFGQQQQVPKASPPPPVPQPTAAATTTVQQVLQSLLKSQHRPPPSPTSILLDQQLKQIQLVEQVAAMVKTQQRINKLLEELQNPLNKVVPPPPPVVKNNNKASSLSDLLVRLNSLGSNASSQLRF</sequence>
<feature type="domain" description="AP2/ERF" evidence="7">
    <location>
        <begin position="111"/>
        <end position="167"/>
    </location>
</feature>
<comment type="subcellular location">
    <subcellularLocation>
        <location evidence="1">Nucleus</location>
    </subcellularLocation>
</comment>
<dbReference type="OrthoDB" id="550275at2759"/>
<feature type="compositionally biased region" description="Polar residues" evidence="6">
    <location>
        <begin position="18"/>
        <end position="36"/>
    </location>
</feature>
<evidence type="ECO:0000256" key="5">
    <source>
        <dbReference type="ARBA" id="ARBA00023242"/>
    </source>
</evidence>
<keyword evidence="3" id="KW-0238">DNA-binding</keyword>
<accession>A0A5B8MXB3</accession>
<evidence type="ECO:0000256" key="6">
    <source>
        <dbReference type="SAM" id="MobiDB-lite"/>
    </source>
</evidence>
<evidence type="ECO:0000313" key="9">
    <source>
        <dbReference type="Proteomes" id="UP000316726"/>
    </source>
</evidence>
<dbReference type="AlphaFoldDB" id="A0A5B8MXB3"/>
<protein>
    <submittedName>
        <fullName evidence="8">AP2-like ethylene-responsive transcription factor</fullName>
    </submittedName>
</protein>
<dbReference type="PROSITE" id="PS51032">
    <property type="entry name" value="AP2_ERF"/>
    <property type="match status" value="1"/>
</dbReference>
<dbReference type="EMBL" id="CP031049">
    <property type="protein sequence ID" value="QDZ25229.1"/>
    <property type="molecule type" value="Genomic_DNA"/>
</dbReference>
<dbReference type="InterPro" id="IPR036955">
    <property type="entry name" value="AP2/ERF_dom_sf"/>
</dbReference>
<dbReference type="PANTHER" id="PTHR32467:SF213">
    <property type="entry name" value="OS03G0770700 PROTEIN"/>
    <property type="match status" value="1"/>
</dbReference>
<feature type="region of interest" description="Disordered" evidence="6">
    <location>
        <begin position="196"/>
        <end position="254"/>
    </location>
</feature>
<feature type="compositionally biased region" description="Low complexity" evidence="6">
    <location>
        <begin position="1"/>
        <end position="12"/>
    </location>
</feature>
<reference evidence="8 9" key="1">
    <citation type="submission" date="2018-07" db="EMBL/GenBank/DDBJ databases">
        <title>The complete nuclear genome of the prasinophyte Chloropicon primus (CCMP1205).</title>
        <authorList>
            <person name="Pombert J.-F."/>
            <person name="Otis C."/>
            <person name="Turmel M."/>
            <person name="Lemieux C."/>
        </authorList>
    </citation>
    <scope>NUCLEOTIDE SEQUENCE [LARGE SCALE GENOMIC DNA]</scope>
    <source>
        <strain evidence="8 9">CCMP1205</strain>
    </source>
</reference>
<feature type="region of interest" description="Disordered" evidence="6">
    <location>
        <begin position="1"/>
        <end position="62"/>
    </location>
</feature>
<evidence type="ECO:0000256" key="3">
    <source>
        <dbReference type="ARBA" id="ARBA00023125"/>
    </source>
</evidence>
<dbReference type="CDD" id="cd00018">
    <property type="entry name" value="AP2"/>
    <property type="match status" value="1"/>
</dbReference>
<dbReference type="Proteomes" id="UP000316726">
    <property type="component" value="Chromosome 16"/>
</dbReference>
<dbReference type="STRING" id="1764295.A0A5B8MXB3"/>
<dbReference type="InterPro" id="IPR001471">
    <property type="entry name" value="AP2/ERF_dom"/>
</dbReference>
<organism evidence="8 9">
    <name type="scientific">Chloropicon primus</name>
    <dbReference type="NCBI Taxonomy" id="1764295"/>
    <lineage>
        <taxon>Eukaryota</taxon>
        <taxon>Viridiplantae</taxon>
        <taxon>Chlorophyta</taxon>
        <taxon>Chloropicophyceae</taxon>
        <taxon>Chloropicales</taxon>
        <taxon>Chloropicaceae</taxon>
        <taxon>Chloropicon</taxon>
    </lineage>
</organism>
<keyword evidence="9" id="KW-1185">Reference proteome</keyword>
<feature type="region of interest" description="Disordered" evidence="6">
    <location>
        <begin position="82"/>
        <end position="111"/>
    </location>
</feature>
<evidence type="ECO:0000256" key="1">
    <source>
        <dbReference type="ARBA" id="ARBA00004123"/>
    </source>
</evidence>
<keyword evidence="4" id="KW-0804">Transcription</keyword>
<feature type="compositionally biased region" description="Low complexity" evidence="6">
    <location>
        <begin position="47"/>
        <end position="56"/>
    </location>
</feature>
<keyword evidence="2" id="KW-0805">Transcription regulation</keyword>
<dbReference type="GO" id="GO:0003677">
    <property type="term" value="F:DNA binding"/>
    <property type="evidence" value="ECO:0007669"/>
    <property type="project" value="UniProtKB-KW"/>
</dbReference>
<dbReference type="SUPFAM" id="SSF54171">
    <property type="entry name" value="DNA-binding domain"/>
    <property type="match status" value="1"/>
</dbReference>
<keyword evidence="5" id="KW-0539">Nucleus</keyword>
<dbReference type="GO" id="GO:0003700">
    <property type="term" value="F:DNA-binding transcription factor activity"/>
    <property type="evidence" value="ECO:0007669"/>
    <property type="project" value="InterPro"/>
</dbReference>
<dbReference type="SMART" id="SM00380">
    <property type="entry name" value="AP2"/>
    <property type="match status" value="1"/>
</dbReference>
<evidence type="ECO:0000256" key="4">
    <source>
        <dbReference type="ARBA" id="ARBA00023163"/>
    </source>
</evidence>
<evidence type="ECO:0000259" key="7">
    <source>
        <dbReference type="PROSITE" id="PS51032"/>
    </source>
</evidence>
<proteinExistence type="predicted"/>
<name>A0A5B8MXB3_9CHLO</name>
<gene>
    <name evidence="8" type="ORF">A3770_16p77470</name>
</gene>
<dbReference type="PANTHER" id="PTHR32467">
    <property type="entry name" value="AP2-LIKE ETHYLENE-RESPONSIVE TRANSCRIPTION FACTOR"/>
    <property type="match status" value="1"/>
</dbReference>
<evidence type="ECO:0000256" key="2">
    <source>
        <dbReference type="ARBA" id="ARBA00023015"/>
    </source>
</evidence>